<evidence type="ECO:0000256" key="1">
    <source>
        <dbReference type="SAM" id="MobiDB-lite"/>
    </source>
</evidence>
<dbReference type="EMBL" id="NJES01001090">
    <property type="protein sequence ID" value="PHH67991.1"/>
    <property type="molecule type" value="Genomic_DNA"/>
</dbReference>
<keyword evidence="3" id="KW-1185">Reference proteome</keyword>
<proteinExistence type="predicted"/>
<sequence length="190" mass="20722">MDRDGRGPLASPEPARDHVGLVDDALQPWPTQPPIEALVGELSMQAEEHDVLRMRRKLARRENGRAARLMARYSNLATKSGGIDQPLATLRPADSTESASSIDFGLPEPIVASSSSLGFSFPVDGPAPDIEADEGFCDEAAMVASQPLRSRTLLAFRTSTEAALQCSTVVQKRPRMRRRRDKKPPKPPDP</sequence>
<evidence type="ECO:0000313" key="3">
    <source>
        <dbReference type="Proteomes" id="UP000226431"/>
    </source>
</evidence>
<dbReference type="Proteomes" id="UP000226431">
    <property type="component" value="Unassembled WGS sequence"/>
</dbReference>
<accession>A0A2C5YM36</accession>
<feature type="region of interest" description="Disordered" evidence="1">
    <location>
        <begin position="166"/>
        <end position="190"/>
    </location>
</feature>
<gene>
    <name evidence="2" type="ORF">CDD80_334</name>
</gene>
<evidence type="ECO:0000313" key="2">
    <source>
        <dbReference type="EMBL" id="PHH67991.1"/>
    </source>
</evidence>
<feature type="region of interest" description="Disordered" evidence="1">
    <location>
        <begin position="1"/>
        <end position="28"/>
    </location>
</feature>
<organism evidence="2 3">
    <name type="scientific">Ophiocordyceps camponoti-rufipedis</name>
    <dbReference type="NCBI Taxonomy" id="2004952"/>
    <lineage>
        <taxon>Eukaryota</taxon>
        <taxon>Fungi</taxon>
        <taxon>Dikarya</taxon>
        <taxon>Ascomycota</taxon>
        <taxon>Pezizomycotina</taxon>
        <taxon>Sordariomycetes</taxon>
        <taxon>Hypocreomycetidae</taxon>
        <taxon>Hypocreales</taxon>
        <taxon>Ophiocordycipitaceae</taxon>
        <taxon>Ophiocordyceps</taxon>
    </lineage>
</organism>
<reference evidence="2 3" key="1">
    <citation type="submission" date="2017-06" db="EMBL/GenBank/DDBJ databases">
        <title>Ant-infecting Ophiocordyceps genomes reveal a high diversity of potential behavioral manipulation genes and a possible major role for enterotoxins.</title>
        <authorList>
            <person name="De Bekker C."/>
            <person name="Evans H.C."/>
            <person name="Brachmann A."/>
            <person name="Hughes D.P."/>
        </authorList>
    </citation>
    <scope>NUCLEOTIDE SEQUENCE [LARGE SCALE GENOMIC DNA]</scope>
    <source>
        <strain evidence="2 3">Map16</strain>
    </source>
</reference>
<name>A0A2C5YM36_9HYPO</name>
<protein>
    <submittedName>
        <fullName evidence="2">Uncharacterized protein</fullName>
    </submittedName>
</protein>
<comment type="caution">
    <text evidence="2">The sequence shown here is derived from an EMBL/GenBank/DDBJ whole genome shotgun (WGS) entry which is preliminary data.</text>
</comment>
<feature type="compositionally biased region" description="Basic residues" evidence="1">
    <location>
        <begin position="172"/>
        <end position="183"/>
    </location>
</feature>
<dbReference type="AlphaFoldDB" id="A0A2C5YM36"/>
<dbReference type="OrthoDB" id="4927521at2759"/>